<reference evidence="1" key="1">
    <citation type="submission" date="2022-04" db="EMBL/GenBank/DDBJ databases">
        <title>Jade perch genome.</title>
        <authorList>
            <person name="Chao B."/>
        </authorList>
    </citation>
    <scope>NUCLEOTIDE SEQUENCE</scope>
    <source>
        <strain evidence="1">CB-2022</strain>
    </source>
</reference>
<dbReference type="Proteomes" id="UP000831701">
    <property type="component" value="Chromosome 12"/>
</dbReference>
<feature type="non-terminal residue" evidence="1">
    <location>
        <position position="76"/>
    </location>
</feature>
<keyword evidence="2" id="KW-1185">Reference proteome</keyword>
<name>A0ACB8WC04_9TELE</name>
<sequence length="76" mass="8225">MSLGWPGNTSSSSGFPPEELEEVIWGEGSLGISAQTPASVTQVPDKWRKMDGWMDGVIFASVVILSQFLEEKPPAM</sequence>
<dbReference type="EMBL" id="CM041542">
    <property type="protein sequence ID" value="KAI3365256.1"/>
    <property type="molecule type" value="Genomic_DNA"/>
</dbReference>
<evidence type="ECO:0000313" key="2">
    <source>
        <dbReference type="Proteomes" id="UP000831701"/>
    </source>
</evidence>
<accession>A0ACB8WC04</accession>
<gene>
    <name evidence="1" type="ORF">L3Q82_010345</name>
</gene>
<protein>
    <submittedName>
        <fullName evidence="1">Uncharacterized protein</fullName>
    </submittedName>
</protein>
<organism evidence="1 2">
    <name type="scientific">Scortum barcoo</name>
    <name type="common">barcoo grunter</name>
    <dbReference type="NCBI Taxonomy" id="214431"/>
    <lineage>
        <taxon>Eukaryota</taxon>
        <taxon>Metazoa</taxon>
        <taxon>Chordata</taxon>
        <taxon>Craniata</taxon>
        <taxon>Vertebrata</taxon>
        <taxon>Euteleostomi</taxon>
        <taxon>Actinopterygii</taxon>
        <taxon>Neopterygii</taxon>
        <taxon>Teleostei</taxon>
        <taxon>Neoteleostei</taxon>
        <taxon>Acanthomorphata</taxon>
        <taxon>Eupercaria</taxon>
        <taxon>Centrarchiformes</taxon>
        <taxon>Terapontoidei</taxon>
        <taxon>Terapontidae</taxon>
        <taxon>Scortum</taxon>
    </lineage>
</organism>
<evidence type="ECO:0000313" key="1">
    <source>
        <dbReference type="EMBL" id="KAI3365256.1"/>
    </source>
</evidence>
<comment type="caution">
    <text evidence="1">The sequence shown here is derived from an EMBL/GenBank/DDBJ whole genome shotgun (WGS) entry which is preliminary data.</text>
</comment>
<proteinExistence type="predicted"/>